<dbReference type="EMBL" id="PCTA01000001">
    <property type="protein sequence ID" value="PIP62207.1"/>
    <property type="molecule type" value="Genomic_DNA"/>
</dbReference>
<keyword evidence="3" id="KW-0808">Transferase</keyword>
<feature type="domain" description="DNA methylase N-4/N-6" evidence="5">
    <location>
        <begin position="25"/>
        <end position="250"/>
    </location>
</feature>
<organism evidence="6 7">
    <name type="scientific">Candidatus Roizmanbacteria bacterium CG22_combo_CG10-13_8_21_14_all_38_20</name>
    <dbReference type="NCBI Taxonomy" id="1974862"/>
    <lineage>
        <taxon>Bacteria</taxon>
        <taxon>Candidatus Roizmaniibacteriota</taxon>
    </lineage>
</organism>
<dbReference type="AlphaFoldDB" id="A0A2H0BWZ2"/>
<dbReference type="PANTHER" id="PTHR13370">
    <property type="entry name" value="RNA METHYLASE-RELATED"/>
    <property type="match status" value="1"/>
</dbReference>
<keyword evidence="2" id="KW-0489">Methyltransferase</keyword>
<dbReference type="GO" id="GO:0009007">
    <property type="term" value="F:site-specific DNA-methyltransferase (adenine-specific) activity"/>
    <property type="evidence" value="ECO:0007669"/>
    <property type="project" value="TreeGrafter"/>
</dbReference>
<evidence type="ECO:0000313" key="6">
    <source>
        <dbReference type="EMBL" id="PIP62207.1"/>
    </source>
</evidence>
<evidence type="ECO:0000256" key="4">
    <source>
        <dbReference type="RuleBase" id="RU362026"/>
    </source>
</evidence>
<dbReference type="EC" id="2.1.1.-" evidence="4"/>
<dbReference type="PANTHER" id="PTHR13370:SF3">
    <property type="entry name" value="TRNA (GUANINE(10)-N2)-METHYLTRANSFERASE HOMOLOG"/>
    <property type="match status" value="1"/>
</dbReference>
<proteinExistence type="inferred from homology"/>
<evidence type="ECO:0000256" key="1">
    <source>
        <dbReference type="ARBA" id="ARBA00006594"/>
    </source>
</evidence>
<dbReference type="SUPFAM" id="SSF53335">
    <property type="entry name" value="S-adenosyl-L-methionine-dependent methyltransferases"/>
    <property type="match status" value="1"/>
</dbReference>
<comment type="caution">
    <text evidence="6">The sequence shown here is derived from an EMBL/GenBank/DDBJ whole genome shotgun (WGS) entry which is preliminary data.</text>
</comment>
<evidence type="ECO:0000256" key="3">
    <source>
        <dbReference type="ARBA" id="ARBA00022679"/>
    </source>
</evidence>
<dbReference type="GO" id="GO:0003677">
    <property type="term" value="F:DNA binding"/>
    <property type="evidence" value="ECO:0007669"/>
    <property type="project" value="InterPro"/>
</dbReference>
<dbReference type="PROSITE" id="PS00092">
    <property type="entry name" value="N6_MTASE"/>
    <property type="match status" value="1"/>
</dbReference>
<dbReference type="GO" id="GO:0005737">
    <property type="term" value="C:cytoplasm"/>
    <property type="evidence" value="ECO:0007669"/>
    <property type="project" value="TreeGrafter"/>
</dbReference>
<comment type="similarity">
    <text evidence="1 4">Belongs to the N(4)/N(6)-methyltransferase family.</text>
</comment>
<dbReference type="GO" id="GO:0008170">
    <property type="term" value="F:N-methyltransferase activity"/>
    <property type="evidence" value="ECO:0007669"/>
    <property type="project" value="InterPro"/>
</dbReference>
<dbReference type="Proteomes" id="UP000231246">
    <property type="component" value="Unassembled WGS sequence"/>
</dbReference>
<accession>A0A2H0BWZ2</accession>
<sequence>MQEFTNTIIHGDCIEEMKKISDNSVDLIFADPPYYLQLPKGKRLKRADGSEIIPVDDEWDQFESYEDYDNFTKSWIKECQRILKPTGTFWVIGMYHNIFRVGKIMQDLGFWFLNDIIWVKTDALPNLNGRRFTNNHETIIWSVKDKNSKGYTFNYEFLKKMNGGKQMKDTDWIFGLCRRQERLKDVNGIKAHPTQKPLKLIQQILLTASNKGDLILDPFLGSGTTAVVAKALGRNWIGIEKEKKYVNLANDRVKNYEK</sequence>
<evidence type="ECO:0000313" key="7">
    <source>
        <dbReference type="Proteomes" id="UP000231246"/>
    </source>
</evidence>
<evidence type="ECO:0000259" key="5">
    <source>
        <dbReference type="Pfam" id="PF01555"/>
    </source>
</evidence>
<evidence type="ECO:0000256" key="2">
    <source>
        <dbReference type="ARBA" id="ARBA00022603"/>
    </source>
</evidence>
<dbReference type="InterPro" id="IPR002941">
    <property type="entry name" value="DNA_methylase_N4/N6"/>
</dbReference>
<dbReference type="PRINTS" id="PR00508">
    <property type="entry name" value="S21N4MTFRASE"/>
</dbReference>
<dbReference type="InterPro" id="IPR029063">
    <property type="entry name" value="SAM-dependent_MTases_sf"/>
</dbReference>
<name>A0A2H0BWZ2_9BACT</name>
<gene>
    <name evidence="6" type="ORF">COW99_00065</name>
</gene>
<dbReference type="GO" id="GO:0032259">
    <property type="term" value="P:methylation"/>
    <property type="evidence" value="ECO:0007669"/>
    <property type="project" value="UniProtKB-KW"/>
</dbReference>
<protein>
    <recommendedName>
        <fullName evidence="4">Methyltransferase</fullName>
        <ecNumber evidence="4">2.1.1.-</ecNumber>
    </recommendedName>
</protein>
<dbReference type="InterPro" id="IPR002052">
    <property type="entry name" value="DNA_methylase_N6_adenine_CS"/>
</dbReference>
<dbReference type="Gene3D" id="3.40.50.150">
    <property type="entry name" value="Vaccinia Virus protein VP39"/>
    <property type="match status" value="1"/>
</dbReference>
<dbReference type="InterPro" id="IPR001091">
    <property type="entry name" value="RM_Methyltransferase"/>
</dbReference>
<reference evidence="6 7" key="1">
    <citation type="submission" date="2017-09" db="EMBL/GenBank/DDBJ databases">
        <title>Depth-based differentiation of microbial function through sediment-hosted aquifers and enrichment of novel symbionts in the deep terrestrial subsurface.</title>
        <authorList>
            <person name="Probst A.J."/>
            <person name="Ladd B."/>
            <person name="Jarett J.K."/>
            <person name="Geller-Mcgrath D.E."/>
            <person name="Sieber C.M."/>
            <person name="Emerson J.B."/>
            <person name="Anantharaman K."/>
            <person name="Thomas B.C."/>
            <person name="Malmstrom R."/>
            <person name="Stieglmeier M."/>
            <person name="Klingl A."/>
            <person name="Woyke T."/>
            <person name="Ryan C.M."/>
            <person name="Banfield J.F."/>
        </authorList>
    </citation>
    <scope>NUCLEOTIDE SEQUENCE [LARGE SCALE GENOMIC DNA]</scope>
    <source>
        <strain evidence="6">CG22_combo_CG10-13_8_21_14_all_38_20</strain>
    </source>
</reference>
<dbReference type="Pfam" id="PF01555">
    <property type="entry name" value="N6_N4_Mtase"/>
    <property type="match status" value="1"/>
</dbReference>